<evidence type="ECO:0000256" key="3">
    <source>
        <dbReference type="ARBA" id="ARBA00030300"/>
    </source>
</evidence>
<dbReference type="Gene3D" id="2.20.70.30">
    <property type="entry name" value="Nascent polypeptide-associated complex domain"/>
    <property type="match status" value="1"/>
</dbReference>
<dbReference type="InterPro" id="IPR016641">
    <property type="entry name" value="EGD2/NACA0like"/>
</dbReference>
<protein>
    <recommendedName>
        <fullName evidence="2">Nascent polypeptide-associated complex subunit alpha</fullName>
    </recommendedName>
    <alternativeName>
        <fullName evidence="3">Alpha-NAC</fullName>
    </alternativeName>
</protein>
<dbReference type="Pfam" id="PF19026">
    <property type="entry name" value="UBA_HYPK"/>
    <property type="match status" value="1"/>
</dbReference>
<organism evidence="6 7">
    <name type="scientific">Rhizoclosmatium globosum</name>
    <dbReference type="NCBI Taxonomy" id="329046"/>
    <lineage>
        <taxon>Eukaryota</taxon>
        <taxon>Fungi</taxon>
        <taxon>Fungi incertae sedis</taxon>
        <taxon>Chytridiomycota</taxon>
        <taxon>Chytridiomycota incertae sedis</taxon>
        <taxon>Chytridiomycetes</taxon>
        <taxon>Chytridiales</taxon>
        <taxon>Chytriomycetaceae</taxon>
        <taxon>Rhizoclosmatium</taxon>
    </lineage>
</organism>
<dbReference type="STRING" id="329046.A0A1Y2BR36"/>
<dbReference type="PANTHER" id="PTHR21713">
    <property type="entry name" value="NASCENT POLYPEPTIDE ASSOCIATED COMPLEX ALPHA SUBUNIT-RELATED"/>
    <property type="match status" value="1"/>
</dbReference>
<evidence type="ECO:0000313" key="6">
    <source>
        <dbReference type="EMBL" id="ORY37194.1"/>
    </source>
</evidence>
<evidence type="ECO:0000313" key="7">
    <source>
        <dbReference type="Proteomes" id="UP000193642"/>
    </source>
</evidence>
<evidence type="ECO:0000256" key="2">
    <source>
        <dbReference type="ARBA" id="ARBA00014437"/>
    </source>
</evidence>
<sequence>MTKEDAKNANAQLEAESEGEEDAEVIGDEKLQSKGERKARKALSKHGLKRVEGVTRVTMKRARNMFSTNHQPPTTSAYVVFGEIKVEDMAQTMAQAQRDFAAQQQSSMADDILNGAGADDDDIPDLVDEPVDESGLEEKDIELVMSQANVARPKAVKALKANDGDIVNAIMELTL</sequence>
<feature type="domain" description="NAC-A/B" evidence="5">
    <location>
        <begin position="33"/>
        <end position="93"/>
    </location>
</feature>
<feature type="region of interest" description="Disordered" evidence="4">
    <location>
        <begin position="1"/>
        <end position="47"/>
    </location>
</feature>
<dbReference type="SMART" id="SM01407">
    <property type="entry name" value="NAC"/>
    <property type="match status" value="1"/>
</dbReference>
<dbReference type="AlphaFoldDB" id="A0A1Y2BR36"/>
<dbReference type="Gene3D" id="1.10.8.10">
    <property type="entry name" value="DNA helicase RuvA subunit, C-terminal domain"/>
    <property type="match status" value="1"/>
</dbReference>
<dbReference type="OrthoDB" id="3169036at2759"/>
<dbReference type="CDD" id="cd14358">
    <property type="entry name" value="UBA_NAC_euk"/>
    <property type="match status" value="1"/>
</dbReference>
<dbReference type="EMBL" id="MCGO01000051">
    <property type="protein sequence ID" value="ORY37194.1"/>
    <property type="molecule type" value="Genomic_DNA"/>
</dbReference>
<dbReference type="PROSITE" id="PS51151">
    <property type="entry name" value="NAC_AB"/>
    <property type="match status" value="1"/>
</dbReference>
<reference evidence="6 7" key="1">
    <citation type="submission" date="2016-07" db="EMBL/GenBank/DDBJ databases">
        <title>Pervasive Adenine N6-methylation of Active Genes in Fungi.</title>
        <authorList>
            <consortium name="DOE Joint Genome Institute"/>
            <person name="Mondo S.J."/>
            <person name="Dannebaum R.O."/>
            <person name="Kuo R.C."/>
            <person name="Labutti K."/>
            <person name="Haridas S."/>
            <person name="Kuo A."/>
            <person name="Salamov A."/>
            <person name="Ahrendt S.R."/>
            <person name="Lipzen A."/>
            <person name="Sullivan W."/>
            <person name="Andreopoulos W.B."/>
            <person name="Clum A."/>
            <person name="Lindquist E."/>
            <person name="Daum C."/>
            <person name="Ramamoorthy G.K."/>
            <person name="Gryganskyi A."/>
            <person name="Culley D."/>
            <person name="Magnuson J.K."/>
            <person name="James T.Y."/>
            <person name="O'Malley M.A."/>
            <person name="Stajich J.E."/>
            <person name="Spatafora J.W."/>
            <person name="Visel A."/>
            <person name="Grigoriev I.V."/>
        </authorList>
    </citation>
    <scope>NUCLEOTIDE SEQUENCE [LARGE SCALE GENOMIC DNA]</scope>
    <source>
        <strain evidence="6 7">JEL800</strain>
    </source>
</reference>
<dbReference type="Pfam" id="PF01849">
    <property type="entry name" value="NAC"/>
    <property type="match status" value="1"/>
</dbReference>
<dbReference type="PIRSF" id="PIRSF015901">
    <property type="entry name" value="NAC_alpha"/>
    <property type="match status" value="1"/>
</dbReference>
<comment type="caution">
    <text evidence="6">The sequence shown here is derived from an EMBL/GenBank/DDBJ whole genome shotgun (WGS) entry which is preliminary data.</text>
</comment>
<feature type="region of interest" description="Disordered" evidence="4">
    <location>
        <begin position="101"/>
        <end position="139"/>
    </location>
</feature>
<comment type="similarity">
    <text evidence="1">Belongs to the NAC-alpha family.</text>
</comment>
<feature type="compositionally biased region" description="Acidic residues" evidence="4">
    <location>
        <begin position="15"/>
        <end position="26"/>
    </location>
</feature>
<dbReference type="GO" id="GO:0005854">
    <property type="term" value="C:nascent polypeptide-associated complex"/>
    <property type="evidence" value="ECO:0007669"/>
    <property type="project" value="EnsemblFungi"/>
</dbReference>
<evidence type="ECO:0000256" key="4">
    <source>
        <dbReference type="SAM" id="MobiDB-lite"/>
    </source>
</evidence>
<dbReference type="FunFam" id="1.10.8.10:FF:000006">
    <property type="entry name" value="Putative nascent polypeptide-associated complex subunit alpha"/>
    <property type="match status" value="1"/>
</dbReference>
<dbReference type="InterPro" id="IPR044034">
    <property type="entry name" value="NAC-like_UBA"/>
</dbReference>
<name>A0A1Y2BR36_9FUNG</name>
<accession>A0A1Y2BR36</accession>
<feature type="compositionally biased region" description="Basic and acidic residues" evidence="4">
    <location>
        <begin position="27"/>
        <end position="36"/>
    </location>
</feature>
<dbReference type="Proteomes" id="UP000193642">
    <property type="component" value="Unassembled WGS sequence"/>
</dbReference>
<feature type="compositionally biased region" description="Basic residues" evidence="4">
    <location>
        <begin position="37"/>
        <end position="47"/>
    </location>
</feature>
<keyword evidence="7" id="KW-1185">Reference proteome</keyword>
<evidence type="ECO:0000259" key="5">
    <source>
        <dbReference type="PROSITE" id="PS51151"/>
    </source>
</evidence>
<gene>
    <name evidence="6" type="ORF">BCR33DRAFT_769850</name>
</gene>
<dbReference type="InterPro" id="IPR038187">
    <property type="entry name" value="NAC_A/B_dom_sf"/>
</dbReference>
<feature type="compositionally biased region" description="Acidic residues" evidence="4">
    <location>
        <begin position="118"/>
        <end position="135"/>
    </location>
</feature>
<evidence type="ECO:0000256" key="1">
    <source>
        <dbReference type="ARBA" id="ARBA00009882"/>
    </source>
</evidence>
<proteinExistence type="inferred from homology"/>
<dbReference type="CDD" id="cd22054">
    <property type="entry name" value="NAC_NACA"/>
    <property type="match status" value="1"/>
</dbReference>
<dbReference type="InterPro" id="IPR002715">
    <property type="entry name" value="Nas_poly-pep-assoc_cplx_dom"/>
</dbReference>